<keyword evidence="2" id="KW-0805">Transcription regulation</keyword>
<dbReference type="AlphaFoldDB" id="A0A419A3K6"/>
<dbReference type="SUPFAM" id="SSF47413">
    <property type="entry name" value="lambda repressor-like DNA-binding domains"/>
    <property type="match status" value="1"/>
</dbReference>
<sequence>MDEIAAIHSANLCNEIRTRGSGLAKNAVSARDVAALAGVSRAAVSRCFTPGASISAETRAKILKAADQLGYQVNRLASGLIRNETGLVALIASDIATPYRSELLAALTEALQQAGKVALVINTDRSDDSVEHALRQAISYRTDAAVFLSGMPARSLAETCLKNGMRLVLINRDEERPGSLRLRLQDAEAGRRAVAILIAAGCRRLALASSAADTPSLTERASGFREAARAAGIDWIEERRGATCYETGQELGLSLLARPDRPDGIFCTTDLMACGVMDAARWRLGLRIPQDVSLIGFDDIAQAHWDSYALTTFRQPIDRIAARAVAWLSATAAPEDPAETLFEPALVMRGSVARIAPPDPGGIRPSDDGRR</sequence>
<dbReference type="SMART" id="SM00354">
    <property type="entry name" value="HTH_LACI"/>
    <property type="match status" value="1"/>
</dbReference>
<keyword evidence="7" id="KW-1185">Reference proteome</keyword>
<accession>A0A419A3K6</accession>
<evidence type="ECO:0000313" key="6">
    <source>
        <dbReference type="EMBL" id="RJL07811.1"/>
    </source>
</evidence>
<evidence type="ECO:0000259" key="5">
    <source>
        <dbReference type="PROSITE" id="PS50932"/>
    </source>
</evidence>
<evidence type="ECO:0000256" key="2">
    <source>
        <dbReference type="ARBA" id="ARBA00023015"/>
    </source>
</evidence>
<organism evidence="6 7">
    <name type="scientific">Paracoccus siganidrum</name>
    <dbReference type="NCBI Taxonomy" id="1276757"/>
    <lineage>
        <taxon>Bacteria</taxon>
        <taxon>Pseudomonadati</taxon>
        <taxon>Pseudomonadota</taxon>
        <taxon>Alphaproteobacteria</taxon>
        <taxon>Rhodobacterales</taxon>
        <taxon>Paracoccaceae</taxon>
        <taxon>Paracoccus</taxon>
    </lineage>
</organism>
<evidence type="ECO:0000256" key="1">
    <source>
        <dbReference type="ARBA" id="ARBA00022491"/>
    </source>
</evidence>
<feature type="domain" description="HTH lacI-type" evidence="5">
    <location>
        <begin position="28"/>
        <end position="82"/>
    </location>
</feature>
<dbReference type="EMBL" id="QZEW01000083">
    <property type="protein sequence ID" value="RJL07811.1"/>
    <property type="molecule type" value="Genomic_DNA"/>
</dbReference>
<dbReference type="SUPFAM" id="SSF53822">
    <property type="entry name" value="Periplasmic binding protein-like I"/>
    <property type="match status" value="1"/>
</dbReference>
<dbReference type="InterPro" id="IPR000843">
    <property type="entry name" value="HTH_LacI"/>
</dbReference>
<comment type="caution">
    <text evidence="6">The sequence shown here is derived from an EMBL/GenBank/DDBJ whole genome shotgun (WGS) entry which is preliminary data.</text>
</comment>
<dbReference type="Gene3D" id="1.10.260.40">
    <property type="entry name" value="lambda repressor-like DNA-binding domains"/>
    <property type="match status" value="1"/>
</dbReference>
<dbReference type="PROSITE" id="PS50932">
    <property type="entry name" value="HTH_LACI_2"/>
    <property type="match status" value="1"/>
</dbReference>
<reference evidence="7" key="1">
    <citation type="submission" date="2018-09" db="EMBL/GenBank/DDBJ databases">
        <title>Paracoccus onubensis nov. sp. a moderate halophilic bacterium isolated from Gruta de las Maravillas (Aracena, Spain).</title>
        <authorList>
            <person name="Jurado V."/>
            <person name="Gutierrez-Patricio S."/>
            <person name="Gonzalez-Pimentel J.L."/>
            <person name="Miller A.Z."/>
            <person name="Laiz L."/>
            <person name="Saiz-Jimenez C."/>
        </authorList>
    </citation>
    <scope>NUCLEOTIDE SEQUENCE [LARGE SCALE GENOMIC DNA]</scope>
    <source>
        <strain evidence="7">DSM 26381</strain>
    </source>
</reference>
<dbReference type="CDD" id="cd06278">
    <property type="entry name" value="PBP1_LacI-like"/>
    <property type="match status" value="1"/>
</dbReference>
<dbReference type="CDD" id="cd01392">
    <property type="entry name" value="HTH_LacI"/>
    <property type="match status" value="1"/>
</dbReference>
<gene>
    <name evidence="6" type="ORF">D3P05_17080</name>
</gene>
<keyword evidence="4" id="KW-0804">Transcription</keyword>
<name>A0A419A3K6_9RHOB</name>
<keyword evidence="1" id="KW-0678">Repressor</keyword>
<keyword evidence="3 6" id="KW-0238">DNA-binding</keyword>
<proteinExistence type="predicted"/>
<protein>
    <submittedName>
        <fullName evidence="6">LacI family DNA-binding transcriptional regulator</fullName>
    </submittedName>
</protein>
<dbReference type="Gene3D" id="3.40.50.2300">
    <property type="match status" value="2"/>
</dbReference>
<dbReference type="Pfam" id="PF13377">
    <property type="entry name" value="Peripla_BP_3"/>
    <property type="match status" value="1"/>
</dbReference>
<evidence type="ECO:0000256" key="3">
    <source>
        <dbReference type="ARBA" id="ARBA00023125"/>
    </source>
</evidence>
<dbReference type="InterPro" id="IPR046335">
    <property type="entry name" value="LacI/GalR-like_sensor"/>
</dbReference>
<evidence type="ECO:0000256" key="4">
    <source>
        <dbReference type="ARBA" id="ARBA00023163"/>
    </source>
</evidence>
<dbReference type="GO" id="GO:0003700">
    <property type="term" value="F:DNA-binding transcription factor activity"/>
    <property type="evidence" value="ECO:0007669"/>
    <property type="project" value="TreeGrafter"/>
</dbReference>
<dbReference type="Pfam" id="PF00356">
    <property type="entry name" value="LacI"/>
    <property type="match status" value="1"/>
</dbReference>
<dbReference type="PANTHER" id="PTHR30146">
    <property type="entry name" value="LACI-RELATED TRANSCRIPTIONAL REPRESSOR"/>
    <property type="match status" value="1"/>
</dbReference>
<dbReference type="Proteomes" id="UP000283587">
    <property type="component" value="Unassembled WGS sequence"/>
</dbReference>
<dbReference type="PANTHER" id="PTHR30146:SF95">
    <property type="entry name" value="RIBOSE OPERON REPRESSOR"/>
    <property type="match status" value="1"/>
</dbReference>
<dbReference type="InterPro" id="IPR028082">
    <property type="entry name" value="Peripla_BP_I"/>
</dbReference>
<dbReference type="OrthoDB" id="8433438at2"/>
<evidence type="ECO:0000313" key="7">
    <source>
        <dbReference type="Proteomes" id="UP000283587"/>
    </source>
</evidence>
<dbReference type="InterPro" id="IPR010982">
    <property type="entry name" value="Lambda_DNA-bd_dom_sf"/>
</dbReference>
<dbReference type="GO" id="GO:0000976">
    <property type="term" value="F:transcription cis-regulatory region binding"/>
    <property type="evidence" value="ECO:0007669"/>
    <property type="project" value="TreeGrafter"/>
</dbReference>